<dbReference type="InterPro" id="IPR008921">
    <property type="entry name" value="DNA_pol3_clamp-load_cplx_C"/>
</dbReference>
<dbReference type="Pfam" id="PF16193">
    <property type="entry name" value="AAA_assoc_2"/>
    <property type="match status" value="1"/>
</dbReference>
<reference evidence="6 7" key="1">
    <citation type="journal article" date="2009" name="Proc. Natl. Acad. Sci. U.S.A.">
        <title>Characterizing a model human gut microbiota composed of members of its two dominant bacterial phyla.</title>
        <authorList>
            <person name="Mahowald M.A."/>
            <person name="Rey F.E."/>
            <person name="Seedorf H."/>
            <person name="Turnbaugh P.J."/>
            <person name="Fulton R.S."/>
            <person name="Wollam A."/>
            <person name="Shah N."/>
            <person name="Wang C."/>
            <person name="Magrini V."/>
            <person name="Wilson R.K."/>
            <person name="Cantarel B.L."/>
            <person name="Coutinho P.M."/>
            <person name="Henrissat B."/>
            <person name="Crock L.W."/>
            <person name="Russell A."/>
            <person name="Verberkmoes N.C."/>
            <person name="Hettich R.L."/>
            <person name="Gordon J.I."/>
        </authorList>
    </citation>
    <scope>NUCLEOTIDE SEQUENCE [LARGE SCALE GENOMIC DNA]</scope>
    <source>
        <strain evidence="7">ATCC 27750 / DSM 3376 / VPI C15-48 / C15-B4</strain>
    </source>
</reference>
<dbReference type="KEGG" id="eel:EUBELI_01348"/>
<keyword evidence="4" id="KW-0067">ATP-binding</keyword>
<dbReference type="GO" id="GO:0017116">
    <property type="term" value="F:single-stranded DNA helicase activity"/>
    <property type="evidence" value="ECO:0007669"/>
    <property type="project" value="TreeGrafter"/>
</dbReference>
<dbReference type="InterPro" id="IPR021886">
    <property type="entry name" value="MgsA_C"/>
</dbReference>
<dbReference type="eggNOG" id="COG2256">
    <property type="taxonomic scope" value="Bacteria"/>
</dbReference>
<dbReference type="FunFam" id="1.10.8.60:FF:000029">
    <property type="entry name" value="Replication-associated recombination protein A"/>
    <property type="match status" value="1"/>
</dbReference>
<dbReference type="Gene3D" id="1.10.3710.10">
    <property type="entry name" value="DNA polymerase III clamp loader subunits, C-terminal domain"/>
    <property type="match status" value="1"/>
</dbReference>
<dbReference type="GO" id="GO:0008047">
    <property type="term" value="F:enzyme activator activity"/>
    <property type="evidence" value="ECO:0007669"/>
    <property type="project" value="TreeGrafter"/>
</dbReference>
<dbReference type="HOGENOM" id="CLU_017985_0_3_9"/>
<dbReference type="GO" id="GO:0006310">
    <property type="term" value="P:DNA recombination"/>
    <property type="evidence" value="ECO:0007669"/>
    <property type="project" value="InterPro"/>
</dbReference>
<dbReference type="Pfam" id="PF05496">
    <property type="entry name" value="RuvB_N"/>
    <property type="match status" value="1"/>
</dbReference>
<dbReference type="FunFam" id="3.40.50.300:FF:000345">
    <property type="entry name" value="AAA family ATPase"/>
    <property type="match status" value="1"/>
</dbReference>
<dbReference type="FunFam" id="1.10.3710.10:FF:000003">
    <property type="entry name" value="ATPase, AAA family protein"/>
    <property type="match status" value="1"/>
</dbReference>
<protein>
    <recommendedName>
        <fullName evidence="2">Replication-associated recombination protein A</fullName>
    </recommendedName>
</protein>
<evidence type="ECO:0000256" key="4">
    <source>
        <dbReference type="ARBA" id="ARBA00022840"/>
    </source>
</evidence>
<dbReference type="CDD" id="cd18139">
    <property type="entry name" value="HLD_clamp_RarA"/>
    <property type="match status" value="1"/>
</dbReference>
<dbReference type="EMBL" id="CP001104">
    <property type="protein sequence ID" value="ACR72343.1"/>
    <property type="molecule type" value="Genomic_DNA"/>
</dbReference>
<dbReference type="SMART" id="SM00382">
    <property type="entry name" value="AAA"/>
    <property type="match status" value="1"/>
</dbReference>
<dbReference type="Gene3D" id="1.10.8.60">
    <property type="match status" value="1"/>
</dbReference>
<keyword evidence="3" id="KW-0547">Nucleotide-binding</keyword>
<dbReference type="GO" id="GO:0000731">
    <property type="term" value="P:DNA synthesis involved in DNA repair"/>
    <property type="evidence" value="ECO:0007669"/>
    <property type="project" value="TreeGrafter"/>
</dbReference>
<dbReference type="PANTHER" id="PTHR13779">
    <property type="entry name" value="WERNER HELICASE-INTERACTING PROTEIN 1 FAMILY MEMBER"/>
    <property type="match status" value="1"/>
</dbReference>
<evidence type="ECO:0000256" key="1">
    <source>
        <dbReference type="ARBA" id="ARBA00008959"/>
    </source>
</evidence>
<dbReference type="InterPro" id="IPR008824">
    <property type="entry name" value="RuvB-like_N"/>
</dbReference>
<feature type="domain" description="AAA+ ATPase" evidence="5">
    <location>
        <begin position="66"/>
        <end position="183"/>
    </location>
</feature>
<dbReference type="GO" id="GO:0009378">
    <property type="term" value="F:four-way junction helicase activity"/>
    <property type="evidence" value="ECO:0007669"/>
    <property type="project" value="InterPro"/>
</dbReference>
<dbReference type="InterPro" id="IPR027417">
    <property type="entry name" value="P-loop_NTPase"/>
</dbReference>
<dbReference type="AlphaFoldDB" id="C4Z1I2"/>
<evidence type="ECO:0000259" key="5">
    <source>
        <dbReference type="SMART" id="SM00382"/>
    </source>
</evidence>
<organism evidence="6 7">
    <name type="scientific">Lachnospira eligens (strain ATCC 27750 / DSM 3376 / VPI C15-48 / C15-B4)</name>
    <name type="common">Eubacterium eligens</name>
    <dbReference type="NCBI Taxonomy" id="515620"/>
    <lineage>
        <taxon>Bacteria</taxon>
        <taxon>Bacillati</taxon>
        <taxon>Bacillota</taxon>
        <taxon>Clostridia</taxon>
        <taxon>Lachnospirales</taxon>
        <taxon>Lachnospiraceae</taxon>
        <taxon>Lachnospira</taxon>
    </lineage>
</organism>
<dbReference type="InterPro" id="IPR051314">
    <property type="entry name" value="AAA_ATPase_RarA/MGS1/WRNIP1"/>
</dbReference>
<dbReference type="Gene3D" id="1.20.272.10">
    <property type="match status" value="1"/>
</dbReference>
<dbReference type="SUPFAM" id="SSF48019">
    <property type="entry name" value="post-AAA+ oligomerization domain-like"/>
    <property type="match status" value="1"/>
</dbReference>
<proteinExistence type="inferred from homology"/>
<dbReference type="SUPFAM" id="SSF52540">
    <property type="entry name" value="P-loop containing nucleoside triphosphate hydrolases"/>
    <property type="match status" value="1"/>
</dbReference>
<gene>
    <name evidence="6" type="ordered locus">EUBELI_01348</name>
</gene>
<dbReference type="Proteomes" id="UP000001476">
    <property type="component" value="Chromosome"/>
</dbReference>
<dbReference type="FunFam" id="1.20.272.10:FF:000001">
    <property type="entry name" value="Putative AAA family ATPase"/>
    <property type="match status" value="1"/>
</dbReference>
<evidence type="ECO:0000313" key="7">
    <source>
        <dbReference type="Proteomes" id="UP000001476"/>
    </source>
</evidence>
<name>C4Z1I2_LACE2</name>
<evidence type="ECO:0000256" key="3">
    <source>
        <dbReference type="ARBA" id="ARBA00022741"/>
    </source>
</evidence>
<comment type="similarity">
    <text evidence="1">Belongs to the AAA ATPase family. RarA/MGS1/WRNIP1 subfamily.</text>
</comment>
<evidence type="ECO:0000313" key="6">
    <source>
        <dbReference type="EMBL" id="ACR72343.1"/>
    </source>
</evidence>
<sequence>MEQNLNKCFVDKELIMDLFEYMRENNKNNESPLAMRLRPETLEEMVGQSHIVGKDKLLYRAIKADKLSSVIFYGPPGTGKTTLARIIANTTSAEFCQVNATVAGKKDMEEVVAKAKDNLGMYGRKTILFVDEIHRFNKGQQDYLLPFVEDGTIILIGATTENPYFEVNGALISRSIIFELKPLEKDDIKTIIKRAVYDEKKGMGSYKAVIDDDALEFLADISNGDARNALNAVELGILTTDRSEDGFIHIDIETAQECIQKRSVRYDKEGDNHYDTISAFIKSMRGSDPDAVSYYLAKMLYAGEDIKFIARRIMICASEDVGNADPNALQVAVAAAQAVERIGMPEARIILSQAALYIATAPKSNSCIMAIDKAMDVVKNSKTAPVPVHLQDAHYKGSAKLGHGIGYKYAHDYPNHFVKQQYLPDAYVDEKFYEPSDMGYEKDIKKHLEKINSEA</sequence>
<keyword evidence="7" id="KW-1185">Reference proteome</keyword>
<dbReference type="Pfam" id="PF12002">
    <property type="entry name" value="MgsA_C"/>
    <property type="match status" value="1"/>
</dbReference>
<dbReference type="PANTHER" id="PTHR13779:SF7">
    <property type="entry name" value="ATPASE WRNIP1"/>
    <property type="match status" value="1"/>
</dbReference>
<dbReference type="STRING" id="515620.EUBELI_01348"/>
<dbReference type="GO" id="GO:0003677">
    <property type="term" value="F:DNA binding"/>
    <property type="evidence" value="ECO:0007669"/>
    <property type="project" value="InterPro"/>
</dbReference>
<dbReference type="GO" id="GO:0006261">
    <property type="term" value="P:DNA-templated DNA replication"/>
    <property type="evidence" value="ECO:0007669"/>
    <property type="project" value="TreeGrafter"/>
</dbReference>
<dbReference type="Gene3D" id="3.40.50.300">
    <property type="entry name" value="P-loop containing nucleotide triphosphate hydrolases"/>
    <property type="match status" value="1"/>
</dbReference>
<accession>C4Z1I2</accession>
<dbReference type="GO" id="GO:0005524">
    <property type="term" value="F:ATP binding"/>
    <property type="evidence" value="ECO:0007669"/>
    <property type="project" value="UniProtKB-KW"/>
</dbReference>
<dbReference type="CDD" id="cd00009">
    <property type="entry name" value="AAA"/>
    <property type="match status" value="1"/>
</dbReference>
<dbReference type="InterPro" id="IPR003593">
    <property type="entry name" value="AAA+_ATPase"/>
</dbReference>
<evidence type="ECO:0000256" key="2">
    <source>
        <dbReference type="ARBA" id="ARBA00020776"/>
    </source>
</evidence>
<dbReference type="InterPro" id="IPR032423">
    <property type="entry name" value="AAA_assoc_2"/>
</dbReference>